<reference evidence="10" key="1">
    <citation type="submission" date="2025-08" db="UniProtKB">
        <authorList>
            <consortium name="RefSeq"/>
        </authorList>
    </citation>
    <scope>IDENTIFICATION</scope>
    <source>
        <strain evidence="10">Aabys</strain>
        <tissue evidence="10">Whole body</tissue>
    </source>
</reference>
<proteinExistence type="inferred from homology"/>
<keyword evidence="3" id="KW-0479">Metal-binding</keyword>
<dbReference type="PANTHER" id="PTHR11409">
    <property type="entry name" value="ADENOSINE DEAMINASE"/>
    <property type="match status" value="1"/>
</dbReference>
<dbReference type="PANTHER" id="PTHR11409:SF42">
    <property type="entry name" value="ADENOSINE DEAMINASE-LIKE PROTEIN"/>
    <property type="match status" value="1"/>
</dbReference>
<evidence type="ECO:0000259" key="8">
    <source>
        <dbReference type="Pfam" id="PF00962"/>
    </source>
</evidence>
<gene>
    <name evidence="10" type="primary">LOC131800667</name>
</gene>
<dbReference type="CDD" id="cd00443">
    <property type="entry name" value="ADA_AMPD"/>
    <property type="match status" value="1"/>
</dbReference>
<accession>A0ABM3UL38</accession>
<sequence>MQPSFFENMPKIELHAHLNGSLKMDSIRELGLQLYGENSSDFLKRIQEFTTFPEEMDADKLSKCFQKFAFMHELTSSRKGLQLATQMVIRDFARDNVIYLELRTTPKNNEHMTRREYLETILKAIQASREAYDGIIVKLLISIDRSQGLDAAEEIVNLAIEMKSQYPTIVRGMDLSGNPAKGHFKDFLPSLEKAKKADLHLALHCAEIDNEDEAQEMLDFQFDRCGHGTFLTLKQMQQCKEQNITIECCLTSNVKCGTVKDYDMHHFKRLHDNGIRSVICTDDCGVFDSTLSQELAIASKVFSLNRNNIHGLCINAIAAEFCDDNEKTDLRQRIDKYFADNTE</sequence>
<dbReference type="InterPro" id="IPR006330">
    <property type="entry name" value="Ado/ade_deaminase"/>
</dbReference>
<evidence type="ECO:0000313" key="10">
    <source>
        <dbReference type="RefSeq" id="XP_058974244.1"/>
    </source>
</evidence>
<keyword evidence="4" id="KW-0378">Hydrolase</keyword>
<dbReference type="Pfam" id="PF00962">
    <property type="entry name" value="A_deaminase"/>
    <property type="match status" value="1"/>
</dbReference>
<evidence type="ECO:0000256" key="4">
    <source>
        <dbReference type="ARBA" id="ARBA00022801"/>
    </source>
</evidence>
<comment type="catalytic activity">
    <reaction evidence="7">
        <text>N(6)-methyl-AMP + H2O + H(+) = IMP + methylamine</text>
        <dbReference type="Rhea" id="RHEA:16001"/>
        <dbReference type="ChEBI" id="CHEBI:15377"/>
        <dbReference type="ChEBI" id="CHEBI:15378"/>
        <dbReference type="ChEBI" id="CHEBI:58053"/>
        <dbReference type="ChEBI" id="CHEBI:59338"/>
        <dbReference type="ChEBI" id="CHEBI:144842"/>
    </reaction>
    <physiologicalReaction direction="left-to-right" evidence="7">
        <dbReference type="Rhea" id="RHEA:16002"/>
    </physiologicalReaction>
</comment>
<comment type="cofactor">
    <cofactor evidence="1">
        <name>Zn(2+)</name>
        <dbReference type="ChEBI" id="CHEBI:29105"/>
    </cofactor>
</comment>
<evidence type="ECO:0000256" key="6">
    <source>
        <dbReference type="ARBA" id="ARBA00023080"/>
    </source>
</evidence>
<protein>
    <submittedName>
        <fullName evidence="10">Adenosine deaminase-like protein</fullName>
    </submittedName>
</protein>
<dbReference type="SUPFAM" id="SSF51556">
    <property type="entry name" value="Metallo-dependent hydrolases"/>
    <property type="match status" value="1"/>
</dbReference>
<keyword evidence="5" id="KW-0862">Zinc</keyword>
<dbReference type="RefSeq" id="XP_058974244.1">
    <property type="nucleotide sequence ID" value="XM_059118261.1"/>
</dbReference>
<evidence type="ECO:0000256" key="5">
    <source>
        <dbReference type="ARBA" id="ARBA00022833"/>
    </source>
</evidence>
<dbReference type="Proteomes" id="UP001652621">
    <property type="component" value="Unplaced"/>
</dbReference>
<evidence type="ECO:0000256" key="2">
    <source>
        <dbReference type="ARBA" id="ARBA00006676"/>
    </source>
</evidence>
<feature type="domain" description="Adenosine deaminase" evidence="8">
    <location>
        <begin position="10"/>
        <end position="337"/>
    </location>
</feature>
<keyword evidence="6" id="KW-0546">Nucleotide metabolism</keyword>
<evidence type="ECO:0000256" key="1">
    <source>
        <dbReference type="ARBA" id="ARBA00001947"/>
    </source>
</evidence>
<keyword evidence="9" id="KW-1185">Reference proteome</keyword>
<comment type="similarity">
    <text evidence="2">Belongs to the metallo-dependent hydrolases superfamily. Adenosine and AMP deaminases family.</text>
</comment>
<evidence type="ECO:0000313" key="9">
    <source>
        <dbReference type="Proteomes" id="UP001652621"/>
    </source>
</evidence>
<dbReference type="Gene3D" id="3.20.20.140">
    <property type="entry name" value="Metal-dependent hydrolases"/>
    <property type="match status" value="1"/>
</dbReference>
<evidence type="ECO:0000256" key="3">
    <source>
        <dbReference type="ARBA" id="ARBA00022723"/>
    </source>
</evidence>
<name>A0ABM3UL38_MUSDO</name>
<dbReference type="InterPro" id="IPR001365">
    <property type="entry name" value="A_deaminase_dom"/>
</dbReference>
<organism evidence="9 10">
    <name type="scientific">Musca domestica</name>
    <name type="common">House fly</name>
    <dbReference type="NCBI Taxonomy" id="7370"/>
    <lineage>
        <taxon>Eukaryota</taxon>
        <taxon>Metazoa</taxon>
        <taxon>Ecdysozoa</taxon>
        <taxon>Arthropoda</taxon>
        <taxon>Hexapoda</taxon>
        <taxon>Insecta</taxon>
        <taxon>Pterygota</taxon>
        <taxon>Neoptera</taxon>
        <taxon>Endopterygota</taxon>
        <taxon>Diptera</taxon>
        <taxon>Brachycera</taxon>
        <taxon>Muscomorpha</taxon>
        <taxon>Muscoidea</taxon>
        <taxon>Muscidae</taxon>
        <taxon>Musca</taxon>
    </lineage>
</organism>
<evidence type="ECO:0000256" key="7">
    <source>
        <dbReference type="ARBA" id="ARBA00048787"/>
    </source>
</evidence>
<dbReference type="InterPro" id="IPR032466">
    <property type="entry name" value="Metal_Hydrolase"/>
</dbReference>
<dbReference type="GeneID" id="131800667"/>